<reference evidence="9 10" key="1">
    <citation type="journal article" date="2019" name="Sci. Rep.">
        <title>Comparative genomics of chytrid fungi reveal insights into the obligate biotrophic and pathogenic lifestyle of Synchytrium endobioticum.</title>
        <authorList>
            <person name="van de Vossenberg B.T.L.H."/>
            <person name="Warris S."/>
            <person name="Nguyen H.D.T."/>
            <person name="van Gent-Pelzer M.P.E."/>
            <person name="Joly D.L."/>
            <person name="van de Geest H.C."/>
            <person name="Bonants P.J.M."/>
            <person name="Smith D.S."/>
            <person name="Levesque C.A."/>
            <person name="van der Lee T.A.J."/>
        </authorList>
    </citation>
    <scope>NUCLEOTIDE SEQUENCE [LARGE SCALE GENOMIC DNA]</scope>
    <source>
        <strain evidence="9 10">CBS 675.73</strain>
    </source>
</reference>
<feature type="region of interest" description="Disordered" evidence="7">
    <location>
        <begin position="665"/>
        <end position="737"/>
    </location>
</feature>
<keyword evidence="2 6" id="KW-0645">Protease</keyword>
<dbReference type="InterPro" id="IPR038765">
    <property type="entry name" value="Papain-like_cys_pep_sf"/>
</dbReference>
<dbReference type="InterPro" id="IPR001300">
    <property type="entry name" value="Peptidase_C2_calpain_cat"/>
</dbReference>
<proteinExistence type="inferred from homology"/>
<feature type="compositionally biased region" description="Basic and acidic residues" evidence="7">
    <location>
        <begin position="702"/>
        <end position="717"/>
    </location>
</feature>
<feature type="compositionally biased region" description="Basic and acidic residues" evidence="7">
    <location>
        <begin position="543"/>
        <end position="587"/>
    </location>
</feature>
<evidence type="ECO:0000256" key="4">
    <source>
        <dbReference type="ARBA" id="ARBA00022807"/>
    </source>
</evidence>
<evidence type="ECO:0000259" key="8">
    <source>
        <dbReference type="PROSITE" id="PS50203"/>
    </source>
</evidence>
<feature type="region of interest" description="Disordered" evidence="7">
    <location>
        <begin position="543"/>
        <end position="608"/>
    </location>
</feature>
<protein>
    <recommendedName>
        <fullName evidence="8">Calpain catalytic domain-containing protein</fullName>
    </recommendedName>
</protein>
<feature type="compositionally biased region" description="Low complexity" evidence="7">
    <location>
        <begin position="688"/>
        <end position="700"/>
    </location>
</feature>
<keyword evidence="3 6" id="KW-0378">Hydrolase</keyword>
<evidence type="ECO:0000313" key="9">
    <source>
        <dbReference type="EMBL" id="TPX73159.1"/>
    </source>
</evidence>
<comment type="caution">
    <text evidence="9">The sequence shown here is derived from an EMBL/GenBank/DDBJ whole genome shotgun (WGS) entry which is preliminary data.</text>
</comment>
<dbReference type="PRINTS" id="PR00704">
    <property type="entry name" value="CALPAIN"/>
</dbReference>
<organism evidence="9 10">
    <name type="scientific">Chytriomyces confervae</name>
    <dbReference type="NCBI Taxonomy" id="246404"/>
    <lineage>
        <taxon>Eukaryota</taxon>
        <taxon>Fungi</taxon>
        <taxon>Fungi incertae sedis</taxon>
        <taxon>Chytridiomycota</taxon>
        <taxon>Chytridiomycota incertae sedis</taxon>
        <taxon>Chytridiomycetes</taxon>
        <taxon>Chytridiales</taxon>
        <taxon>Chytriomycetaceae</taxon>
        <taxon>Chytriomyces</taxon>
    </lineage>
</organism>
<evidence type="ECO:0000313" key="10">
    <source>
        <dbReference type="Proteomes" id="UP000320333"/>
    </source>
</evidence>
<feature type="domain" description="Calpain catalytic" evidence="8">
    <location>
        <begin position="98"/>
        <end position="366"/>
    </location>
</feature>
<feature type="compositionally biased region" description="Polar residues" evidence="7">
    <location>
        <begin position="590"/>
        <end position="604"/>
    </location>
</feature>
<feature type="compositionally biased region" description="Low complexity" evidence="7">
    <location>
        <begin position="665"/>
        <end position="680"/>
    </location>
</feature>
<feature type="active site" evidence="5 6">
    <location>
        <position position="127"/>
    </location>
</feature>
<dbReference type="STRING" id="246404.A0A507F9Z8"/>
<dbReference type="SMART" id="SM00230">
    <property type="entry name" value="CysPc"/>
    <property type="match status" value="1"/>
</dbReference>
<accession>A0A507F9Z8</accession>
<dbReference type="GO" id="GO:0004198">
    <property type="term" value="F:calcium-dependent cysteine-type endopeptidase activity"/>
    <property type="evidence" value="ECO:0007669"/>
    <property type="project" value="InterPro"/>
</dbReference>
<feature type="active site" evidence="5 6">
    <location>
        <position position="296"/>
    </location>
</feature>
<sequence length="874" mass="96455">MSVPPQTIQSTESHPAFRATSTSVPVNQSYDAAVADCKDRVQRIAAACRKLNIKFRDRFFDLKLDGFECLTALFRSNQLDWEDFSELASRNNGGDVARVPQVFENPAFFKDGGITPGDIRQGSEGDCWFLAALSILASVPSTLTKTMVARDEQVGVYGFVFYRDGQWISSIIDDQLCANYTDYKNTDTPLSKEEYEKMFLTGSRSLRFARAEDKNETWVPLIEKAYAKAHGDYESISGGHGGEAVEDLTGGICGGMQIVDILDTDLFWKEEFMQMSKGKIFFLSMYSNSNGLYGGHEYSVLKAVEAKGKRLVLIRNPWGKAEWHGKWSDGSVEWTPEWMQILNHTFGDDGKFWMEYKDVLRQFDYLGKGTLFDNTWSVNKSHAELQASFPAEFSSTVFDISVNQDGPAFIVLSQVDSRYFFRLEGEYKYDLTFKILELVPGEDGTVREADFAHPPTTTFSFLSRSTFIEFPHLSKGNYRIYPKVMAEAMHKAKSLDEVITENGQMGRHDKIEKQLKSFSMAKQISVLRTQKLKKEIQDKKDAEKKAAEAAKKEAEKKEAEKKEAEKKEAEKKAAEEAAEKAKEEAEKAAQSSIEQSNETLNSSAPDAAVEETVVVESAPGVTVIESTPAIEAIVESAPSADVPEAAEPTEAADVVAEATTEAVTTATVEVTVVEETPASTTEDEETTAETATSTIETPTSDETDKADKADKAGKTDAEQDATETAEEAKDESVGTGDESIDFNLSASVFLRVYSKDASLIVTTRFLDVEVEKFALPEILLRPDDADPVADLYLSNGFIADFESTSVATYIKQKEKLNQSSGTSASMKTAVPLQFGGGNEASEANESKPPQINKRASIASSLRKSFLNIAGKLMN</sequence>
<dbReference type="PANTHER" id="PTHR10183:SF379">
    <property type="entry name" value="CALPAIN-5"/>
    <property type="match status" value="1"/>
</dbReference>
<feature type="region of interest" description="Disordered" evidence="7">
    <location>
        <begin position="1"/>
        <end position="20"/>
    </location>
</feature>
<evidence type="ECO:0000256" key="5">
    <source>
        <dbReference type="PIRSR" id="PIRSR622684-1"/>
    </source>
</evidence>
<dbReference type="GO" id="GO:0006508">
    <property type="term" value="P:proteolysis"/>
    <property type="evidence" value="ECO:0007669"/>
    <property type="project" value="UniProtKB-KW"/>
</dbReference>
<dbReference type="SUPFAM" id="SSF54001">
    <property type="entry name" value="Cysteine proteinases"/>
    <property type="match status" value="1"/>
</dbReference>
<dbReference type="PANTHER" id="PTHR10183">
    <property type="entry name" value="CALPAIN"/>
    <property type="match status" value="1"/>
</dbReference>
<dbReference type="EMBL" id="QEAP01000205">
    <property type="protein sequence ID" value="TPX73159.1"/>
    <property type="molecule type" value="Genomic_DNA"/>
</dbReference>
<dbReference type="OrthoDB" id="424753at2759"/>
<evidence type="ECO:0000256" key="1">
    <source>
        <dbReference type="ARBA" id="ARBA00007623"/>
    </source>
</evidence>
<feature type="active site" evidence="5 6">
    <location>
        <position position="316"/>
    </location>
</feature>
<dbReference type="AlphaFoldDB" id="A0A507F9Z8"/>
<gene>
    <name evidence="9" type="ORF">CcCBS67573_g05576</name>
</gene>
<keyword evidence="4 6" id="KW-0788">Thiol protease</keyword>
<dbReference type="InterPro" id="IPR022684">
    <property type="entry name" value="Calpain_cysteine_protease"/>
</dbReference>
<comment type="similarity">
    <text evidence="1">Belongs to the peptidase C2 family.</text>
</comment>
<evidence type="ECO:0000256" key="7">
    <source>
        <dbReference type="SAM" id="MobiDB-lite"/>
    </source>
</evidence>
<dbReference type="Pfam" id="PF00648">
    <property type="entry name" value="Peptidase_C2"/>
    <property type="match status" value="1"/>
</dbReference>
<name>A0A507F9Z8_9FUNG</name>
<evidence type="ECO:0000256" key="2">
    <source>
        <dbReference type="ARBA" id="ARBA00022670"/>
    </source>
</evidence>
<evidence type="ECO:0000256" key="6">
    <source>
        <dbReference type="PROSITE-ProRule" id="PRU00239"/>
    </source>
</evidence>
<dbReference type="PROSITE" id="PS50203">
    <property type="entry name" value="CALPAIN_CAT"/>
    <property type="match status" value="1"/>
</dbReference>
<dbReference type="Gene3D" id="3.90.70.10">
    <property type="entry name" value="Cysteine proteinases"/>
    <property type="match status" value="1"/>
</dbReference>
<keyword evidence="10" id="KW-1185">Reference proteome</keyword>
<dbReference type="CDD" id="cd00044">
    <property type="entry name" value="CysPc"/>
    <property type="match status" value="1"/>
</dbReference>
<dbReference type="Proteomes" id="UP000320333">
    <property type="component" value="Unassembled WGS sequence"/>
</dbReference>
<evidence type="ECO:0000256" key="3">
    <source>
        <dbReference type="ARBA" id="ARBA00022801"/>
    </source>
</evidence>